<accession>A0A0R1LI89</accession>
<feature type="transmembrane region" description="Helical" evidence="1">
    <location>
        <begin position="20"/>
        <end position="41"/>
    </location>
</feature>
<name>A0A0R1LI89_9LACO</name>
<organism evidence="2 3">
    <name type="scientific">Levilactobacillus acidifarinae DSM 19394 = JCM 15949</name>
    <dbReference type="NCBI Taxonomy" id="1423715"/>
    <lineage>
        <taxon>Bacteria</taxon>
        <taxon>Bacillati</taxon>
        <taxon>Bacillota</taxon>
        <taxon>Bacilli</taxon>
        <taxon>Lactobacillales</taxon>
        <taxon>Lactobacillaceae</taxon>
        <taxon>Levilactobacillus</taxon>
    </lineage>
</organism>
<dbReference type="AlphaFoldDB" id="A0A0R1LI89"/>
<dbReference type="Proteomes" id="UP000051955">
    <property type="component" value="Unassembled WGS sequence"/>
</dbReference>
<reference evidence="2 3" key="1">
    <citation type="journal article" date="2015" name="Genome Announc.">
        <title>Expanding the biotechnology potential of lactobacilli through comparative genomics of 213 strains and associated genera.</title>
        <authorList>
            <person name="Sun Z."/>
            <person name="Harris H.M."/>
            <person name="McCann A."/>
            <person name="Guo C."/>
            <person name="Argimon S."/>
            <person name="Zhang W."/>
            <person name="Yang X."/>
            <person name="Jeffery I.B."/>
            <person name="Cooney J.C."/>
            <person name="Kagawa T.F."/>
            <person name="Liu W."/>
            <person name="Song Y."/>
            <person name="Salvetti E."/>
            <person name="Wrobel A."/>
            <person name="Rasinkangas P."/>
            <person name="Parkhill J."/>
            <person name="Rea M.C."/>
            <person name="O'Sullivan O."/>
            <person name="Ritari J."/>
            <person name="Douillard F.P."/>
            <person name="Paul Ross R."/>
            <person name="Yang R."/>
            <person name="Briner A.E."/>
            <person name="Felis G.E."/>
            <person name="de Vos W.M."/>
            <person name="Barrangou R."/>
            <person name="Klaenhammer T.R."/>
            <person name="Caufield P.W."/>
            <person name="Cui Y."/>
            <person name="Zhang H."/>
            <person name="O'Toole P.W."/>
        </authorList>
    </citation>
    <scope>NUCLEOTIDE SEQUENCE [LARGE SCALE GENOMIC DNA]</scope>
    <source>
        <strain evidence="2 3">DSM 19394</strain>
    </source>
</reference>
<evidence type="ECO:0000256" key="1">
    <source>
        <dbReference type="SAM" id="Phobius"/>
    </source>
</evidence>
<sequence>MLVVVLMGLCFFLEDNRDTMPHWLVISGTLALVVVMGRYAYRLLTQPQPQHDVSK</sequence>
<keyword evidence="3" id="KW-1185">Reference proteome</keyword>
<protein>
    <submittedName>
        <fullName evidence="2">Uncharacterized protein</fullName>
    </submittedName>
</protein>
<dbReference type="PATRIC" id="fig|1423715.3.peg.913"/>
<proteinExistence type="predicted"/>
<gene>
    <name evidence="2" type="ORF">FD25_GL000885</name>
</gene>
<evidence type="ECO:0000313" key="2">
    <source>
        <dbReference type="EMBL" id="KRK95503.1"/>
    </source>
</evidence>
<evidence type="ECO:0000313" key="3">
    <source>
        <dbReference type="Proteomes" id="UP000051955"/>
    </source>
</evidence>
<dbReference type="EMBL" id="AZDV01000007">
    <property type="protein sequence ID" value="KRK95503.1"/>
    <property type="molecule type" value="Genomic_DNA"/>
</dbReference>
<keyword evidence="1" id="KW-0812">Transmembrane</keyword>
<comment type="caution">
    <text evidence="2">The sequence shown here is derived from an EMBL/GenBank/DDBJ whole genome shotgun (WGS) entry which is preliminary data.</text>
</comment>
<keyword evidence="1" id="KW-1133">Transmembrane helix</keyword>
<keyword evidence="1" id="KW-0472">Membrane</keyword>